<protein>
    <recommendedName>
        <fullName evidence="1">PPM-type phosphatase domain-containing protein</fullName>
    </recommendedName>
</protein>
<evidence type="ECO:0000313" key="2">
    <source>
        <dbReference type="EMBL" id="MPL70107.1"/>
    </source>
</evidence>
<dbReference type="SMART" id="SM00331">
    <property type="entry name" value="PP2C_SIG"/>
    <property type="match status" value="1"/>
</dbReference>
<dbReference type="Pfam" id="PF07228">
    <property type="entry name" value="SpoIIE"/>
    <property type="match status" value="1"/>
</dbReference>
<dbReference type="EMBL" id="VSSQ01000051">
    <property type="protein sequence ID" value="MPL70107.1"/>
    <property type="molecule type" value="Genomic_DNA"/>
</dbReference>
<dbReference type="PANTHER" id="PTHR35801">
    <property type="entry name" value="PHOSPHOSERINE PHOSPHATASE RSBX"/>
    <property type="match status" value="1"/>
</dbReference>
<evidence type="ECO:0000259" key="1">
    <source>
        <dbReference type="SMART" id="SM00331"/>
    </source>
</evidence>
<gene>
    <name evidence="2" type="ORF">SDC9_15858</name>
</gene>
<dbReference type="SUPFAM" id="SSF81606">
    <property type="entry name" value="PP2C-like"/>
    <property type="match status" value="1"/>
</dbReference>
<name>A0A644TUF4_9ZZZZ</name>
<proteinExistence type="predicted"/>
<reference evidence="2" key="1">
    <citation type="submission" date="2019-08" db="EMBL/GenBank/DDBJ databases">
        <authorList>
            <person name="Kucharzyk K."/>
            <person name="Murdoch R.W."/>
            <person name="Higgins S."/>
            <person name="Loffler F."/>
        </authorList>
    </citation>
    <scope>NUCLEOTIDE SEQUENCE</scope>
</reference>
<dbReference type="InterPro" id="IPR001932">
    <property type="entry name" value="PPM-type_phosphatase-like_dom"/>
</dbReference>
<sequence>MLSNTKKLFIEAGSFQQNKHGNIVCGDTVLMHKSIEENRTIAVVSDGLGSGVKANVLSTMTASMALNFSIRREPIVRTAKIIMDTLPIDSVRNISYATFSIIDIESDGNAKFVEYDNPPLILIRDGQLYKLEKEETLIKREANQIEGNDRMVMLSNIELQKEDRLICFSDGVSQSGIGNMTMPFGWEDGVNDFIIETLKTNPYISARELSRIIVKQSEFNDIFKPKDDTSCVVLYVREPRKLLICTGPPFKEEDDKYLAEIIKNYKGRKIVCGGTTSKIVSRELNLEIEVDLKDVVSSIPPVSKMKGIDLVTEGIITLGSLTEILENEIPHNIDQKGADWDIYRMILDADVIDIVAGTKINIAHQDPTLPVELEIRRNIVKKLALLLEQEYMKNVNLKFI</sequence>
<dbReference type="InterPro" id="IPR036457">
    <property type="entry name" value="PPM-type-like_dom_sf"/>
</dbReference>
<dbReference type="Gene3D" id="3.60.40.10">
    <property type="entry name" value="PPM-type phosphatase domain"/>
    <property type="match status" value="1"/>
</dbReference>
<organism evidence="2">
    <name type="scientific">bioreactor metagenome</name>
    <dbReference type="NCBI Taxonomy" id="1076179"/>
    <lineage>
        <taxon>unclassified sequences</taxon>
        <taxon>metagenomes</taxon>
        <taxon>ecological metagenomes</taxon>
    </lineage>
</organism>
<dbReference type="AlphaFoldDB" id="A0A644TUF4"/>
<accession>A0A644TUF4</accession>
<comment type="caution">
    <text evidence="2">The sequence shown here is derived from an EMBL/GenBank/DDBJ whole genome shotgun (WGS) entry which is preliminary data.</text>
</comment>
<dbReference type="InterPro" id="IPR039248">
    <property type="entry name" value="Ptase_RsbX"/>
</dbReference>
<feature type="domain" description="PPM-type phosphatase" evidence="1">
    <location>
        <begin position="9"/>
        <end position="236"/>
    </location>
</feature>
<dbReference type="PANTHER" id="PTHR35801:SF1">
    <property type="entry name" value="PHOSPHOSERINE PHOSPHATASE RSBX"/>
    <property type="match status" value="1"/>
</dbReference>